<dbReference type="Proteomes" id="UP001555786">
    <property type="component" value="Unassembled WGS sequence"/>
</dbReference>
<gene>
    <name evidence="1" type="ORF">ABXS05_04195</name>
</gene>
<organism evidence="1 2">
    <name type="scientific">Labrys neptuniae</name>
    <dbReference type="NCBI Taxonomy" id="376174"/>
    <lineage>
        <taxon>Bacteria</taxon>
        <taxon>Pseudomonadati</taxon>
        <taxon>Pseudomonadota</taxon>
        <taxon>Alphaproteobacteria</taxon>
        <taxon>Hyphomicrobiales</taxon>
        <taxon>Xanthobacteraceae</taxon>
        <taxon>Labrys</taxon>
    </lineage>
</organism>
<dbReference type="EMBL" id="JBFNQD010000001">
    <property type="protein sequence ID" value="MEW9304723.1"/>
    <property type="molecule type" value="Genomic_DNA"/>
</dbReference>
<dbReference type="Pfam" id="PF06074">
    <property type="entry name" value="Portal_Mu"/>
    <property type="match status" value="1"/>
</dbReference>
<comment type="caution">
    <text evidence="1">The sequence shown here is derived from an EMBL/GenBank/DDBJ whole genome shotgun (WGS) entry which is preliminary data.</text>
</comment>
<accession>A0ABV3PGT7</accession>
<protein>
    <submittedName>
        <fullName evidence="1">DUF935 domain-containing protein</fullName>
    </submittedName>
</protein>
<dbReference type="InterPro" id="IPR009279">
    <property type="entry name" value="Portal_Mu"/>
</dbReference>
<keyword evidence="2" id="KW-1185">Reference proteome</keyword>
<proteinExistence type="predicted"/>
<reference evidence="1 2" key="1">
    <citation type="submission" date="2024-07" db="EMBL/GenBank/DDBJ databases">
        <title>Description of Labrys sedimenti sp. nov., isolated from a diclofenac-degrading enrichment culture.</title>
        <authorList>
            <person name="Tancsics A."/>
            <person name="Csepanyi A."/>
        </authorList>
    </citation>
    <scope>NUCLEOTIDE SEQUENCE [LARGE SCALE GENOMIC DNA]</scope>
    <source>
        <strain evidence="1 2">LMG 23578</strain>
    </source>
</reference>
<dbReference type="RefSeq" id="WP_367623031.1">
    <property type="nucleotide sequence ID" value="NZ_JBFNQD010000001.1"/>
</dbReference>
<sequence>MAKYEWVGPDGQPLRREVLDKDIAAPVLGSVRTVQSGYPTQGLNPGRLAMLMREADAGDPLRYFELAEEIEEKDLHYTGVLATRKRSVSQLEIRVDAASDDPKHVAHADMMRSWLLRDELQEELFHVLDAIGKGVSFTEIVWDTHGAQIKPKRLEWRDPRWFTFDRIDGRTPLLRTNEGDQPLPYAKFIAATIQAKSGLPVRSGIARIAAWAWMFKAFTLRDWAIFCQTYGQPIRLGRYGPEATPEDKDVLWRAVTNIAGDCAAIVPESMKIEFVWAPAGQASALFKERADWFDQQVSKAILGQTATTDAIAGGHAVGQEHRQVQEDIETADAKSVSAVLNRDLTVPWIDLEYGPQDVYPRIRIGNEEAEDLDKLADRLVKLVPLGLRVQMSDVRDRLGFGDPDKGAEVLQAPGSAVQPPVEAGKTIATQAVQTPIGAPTQDAVDTSIEATLAEMGWEPLVAPMIEGLAAQLANAASLEEAQQILALHLSGMTVDAMAEKLAQSIFAARLAGEGNQSLIPPAAL</sequence>
<evidence type="ECO:0000313" key="2">
    <source>
        <dbReference type="Proteomes" id="UP001555786"/>
    </source>
</evidence>
<evidence type="ECO:0000313" key="1">
    <source>
        <dbReference type="EMBL" id="MEW9304723.1"/>
    </source>
</evidence>
<name>A0ABV3PGT7_9HYPH</name>